<feature type="compositionally biased region" description="Acidic residues" evidence="2">
    <location>
        <begin position="379"/>
        <end position="391"/>
    </location>
</feature>
<dbReference type="KEGG" id="pfp:PFL1_05263"/>
<proteinExistence type="predicted"/>
<organism evidence="3 4">
    <name type="scientific">Pseudozyma flocculosa PF-1</name>
    <dbReference type="NCBI Taxonomy" id="1277687"/>
    <lineage>
        <taxon>Eukaryota</taxon>
        <taxon>Fungi</taxon>
        <taxon>Dikarya</taxon>
        <taxon>Basidiomycota</taxon>
        <taxon>Ustilaginomycotina</taxon>
        <taxon>Ustilaginomycetes</taxon>
        <taxon>Ustilaginales</taxon>
        <taxon>Ustilaginaceae</taxon>
        <taxon>Pseudozyma</taxon>
    </lineage>
</organism>
<feature type="region of interest" description="Disordered" evidence="2">
    <location>
        <begin position="67"/>
        <end position="140"/>
    </location>
</feature>
<dbReference type="Proteomes" id="UP000053664">
    <property type="component" value="Unassembled WGS sequence"/>
</dbReference>
<evidence type="ECO:0000313" key="4">
    <source>
        <dbReference type="Proteomes" id="UP000053664"/>
    </source>
</evidence>
<dbReference type="OrthoDB" id="2547236at2759"/>
<dbReference type="EMBL" id="KE361640">
    <property type="protein sequence ID" value="EPQ27341.1"/>
    <property type="molecule type" value="Genomic_DNA"/>
</dbReference>
<dbReference type="GeneID" id="19319358"/>
<name>A0A061H9R8_9BASI</name>
<accession>A0A061H9R8</accession>
<evidence type="ECO:0000256" key="2">
    <source>
        <dbReference type="SAM" id="MobiDB-lite"/>
    </source>
</evidence>
<evidence type="ECO:0000256" key="1">
    <source>
        <dbReference type="SAM" id="Coils"/>
    </source>
</evidence>
<gene>
    <name evidence="3" type="ORF">PFL1_05263</name>
</gene>
<feature type="region of interest" description="Disordered" evidence="2">
    <location>
        <begin position="347"/>
        <end position="408"/>
    </location>
</feature>
<dbReference type="AlphaFoldDB" id="A0A061H9R8"/>
<dbReference type="HOGENOM" id="CLU_545287_0_0_1"/>
<feature type="compositionally biased region" description="Basic and acidic residues" evidence="2">
    <location>
        <begin position="77"/>
        <end position="92"/>
    </location>
</feature>
<dbReference type="eggNOG" id="ENOG502RDX0">
    <property type="taxonomic scope" value="Eukaryota"/>
</dbReference>
<keyword evidence="1" id="KW-0175">Coiled coil</keyword>
<sequence>MVNPFVIAAAASAGVGAAVAFEFGVFRPWREDNWPHGIRQGIKVELEKLRRELQEGVDEIRDDIRDGIRGRRSPRRGNSDRLSDAELDEFRHSPRGHRSQYRDGSAITHAEEEQMTRGLVGRGRRSSSSETLRSEFEMHERQSSAYRAHLAASMGYAKSTGVDDQHQTALRRRNAPNGALVSTANSSEEARSAGPATATDLLASPELPHHALGDASPTMTDTASLARTAGDDEADDDDDRNSIRGSGSGDRTPLSASSPRTAYSILSAAPRPPLVADPFGDPEGVGDMAVSSWQAVFDLGGRSQQPDSTSDAEAGQDAWGNASRSNILSSHSFTEACAASHGPARSLIDLDHDEDDGSARPISPAMSQGTRAGTSPTVGDDDFIGVEDSDTAESAPSGMERSSVDADDGRLEYRSLSLYLDAQQSGELTNAAAAAASGAASPALTATSGVVSVAGRSDLLSDGETWLPLEASPAGVGATARLAADSDDESWAELGQSDSD</sequence>
<feature type="region of interest" description="Disordered" evidence="2">
    <location>
        <begin position="158"/>
        <end position="196"/>
    </location>
</feature>
<feature type="region of interest" description="Disordered" evidence="2">
    <location>
        <begin position="228"/>
        <end position="259"/>
    </location>
</feature>
<evidence type="ECO:0000313" key="3">
    <source>
        <dbReference type="EMBL" id="EPQ27341.1"/>
    </source>
</evidence>
<feature type="coiled-coil region" evidence="1">
    <location>
        <begin position="39"/>
        <end position="66"/>
    </location>
</feature>
<feature type="compositionally biased region" description="Polar residues" evidence="2">
    <location>
        <begin position="365"/>
        <end position="377"/>
    </location>
</feature>
<feature type="region of interest" description="Disordered" evidence="2">
    <location>
        <begin position="481"/>
        <end position="500"/>
    </location>
</feature>
<dbReference type="RefSeq" id="XP_007880981.1">
    <property type="nucleotide sequence ID" value="XM_007882790.1"/>
</dbReference>
<reference evidence="3 4" key="1">
    <citation type="journal article" date="2013" name="Plant Cell">
        <title>The transition from a phytopathogenic smut ancestor to an anamorphic biocontrol agent deciphered by comparative whole-genome analysis.</title>
        <authorList>
            <person name="Lefebvre F."/>
            <person name="Joly D.L."/>
            <person name="Labbe C."/>
            <person name="Teichmann B."/>
            <person name="Linning R."/>
            <person name="Belzile F."/>
            <person name="Bakkeren G."/>
            <person name="Belanger R.R."/>
        </authorList>
    </citation>
    <scope>NUCLEOTIDE SEQUENCE [LARGE SCALE GENOMIC DNA]</scope>
    <source>
        <strain evidence="3 4">PF-1</strain>
    </source>
</reference>
<protein>
    <submittedName>
        <fullName evidence="3">Uncharacterized protein</fullName>
    </submittedName>
</protein>